<dbReference type="InterPro" id="IPR029058">
    <property type="entry name" value="AB_hydrolase_fold"/>
</dbReference>
<evidence type="ECO:0000256" key="1">
    <source>
        <dbReference type="SAM" id="SignalP"/>
    </source>
</evidence>
<dbReference type="EMBL" id="JAGPNL010000001">
    <property type="protein sequence ID" value="MBQ0826484.1"/>
    <property type="molecule type" value="Genomic_DNA"/>
</dbReference>
<comment type="caution">
    <text evidence="2">The sequence shown here is derived from an EMBL/GenBank/DDBJ whole genome shotgun (WGS) entry which is preliminary data.</text>
</comment>
<dbReference type="AlphaFoldDB" id="A0A940XL09"/>
<gene>
    <name evidence="2" type="ORF">J5Y05_08190</name>
</gene>
<evidence type="ECO:0000313" key="3">
    <source>
        <dbReference type="Proteomes" id="UP000677875"/>
    </source>
</evidence>
<dbReference type="PANTHER" id="PTHR33428">
    <property type="entry name" value="CHLOROPHYLLASE-2, CHLOROPLASTIC"/>
    <property type="match status" value="1"/>
</dbReference>
<proteinExistence type="predicted"/>
<evidence type="ECO:0008006" key="4">
    <source>
        <dbReference type="Google" id="ProtNLM"/>
    </source>
</evidence>
<dbReference type="PANTHER" id="PTHR33428:SF14">
    <property type="entry name" value="CARBOXYLESTERASE TYPE B DOMAIN-CONTAINING PROTEIN"/>
    <property type="match status" value="1"/>
</dbReference>
<sequence>MRFGRLRILGLAVAIMTALITTPAPAATGAAQDGTSRIEYTLGDTAFTVPGFLDEEREKEARIELTAVVHYPRSSRGPHPVVMLAHGLWTTCDDDAWLGWPCPAGIPPTRSHIGYDYLAKALAEQGFVAVSVGVNGINAGELGTPADMARAALVNKHLEMLRDANDGRGPLAEHVRALRGKLDLTNVGLMGHSRGGRGVVWQAADIHAADLPRGVRLRAVVPLAPADYHVPDPDSPEHLDYRITKIPFAVLAGDCDGGAAMNRRTFAKNAAGRNTAPFYEVDLAGANHNFFNSEWAYDNDTSCAPQDTWNAPQVQDATSRYIVSFFRFHILGDQSVEDTVLHGFPGVRVTTHQPVGRLTSGR</sequence>
<dbReference type="RefSeq" id="WP_210869523.1">
    <property type="nucleotide sequence ID" value="NZ_JAGPNL010000001.1"/>
</dbReference>
<feature type="chain" id="PRO_5036842857" description="Alpha/beta hydrolase" evidence="1">
    <location>
        <begin position="27"/>
        <end position="362"/>
    </location>
</feature>
<organism evidence="2 3">
    <name type="scientific">Streptomyces tagetis</name>
    <dbReference type="NCBI Taxonomy" id="2820809"/>
    <lineage>
        <taxon>Bacteria</taxon>
        <taxon>Bacillati</taxon>
        <taxon>Actinomycetota</taxon>
        <taxon>Actinomycetes</taxon>
        <taxon>Kitasatosporales</taxon>
        <taxon>Streptomycetaceae</taxon>
        <taxon>Streptomyces</taxon>
    </lineage>
</organism>
<keyword evidence="1" id="KW-0732">Signal</keyword>
<dbReference type="Gene3D" id="3.40.50.1820">
    <property type="entry name" value="alpha/beta hydrolase"/>
    <property type="match status" value="1"/>
</dbReference>
<dbReference type="Proteomes" id="UP000677875">
    <property type="component" value="Unassembled WGS sequence"/>
</dbReference>
<keyword evidence="3" id="KW-1185">Reference proteome</keyword>
<feature type="signal peptide" evidence="1">
    <location>
        <begin position="1"/>
        <end position="26"/>
    </location>
</feature>
<protein>
    <recommendedName>
        <fullName evidence="4">Alpha/beta hydrolase</fullName>
    </recommendedName>
</protein>
<name>A0A940XL09_9ACTN</name>
<reference evidence="2" key="1">
    <citation type="submission" date="2021-04" db="EMBL/GenBank/DDBJ databases">
        <title>Genome seq and assembly of Streptomyces sp. RG38.</title>
        <authorList>
            <person name="Chhetri G."/>
        </authorList>
    </citation>
    <scope>NUCLEOTIDE SEQUENCE</scope>
    <source>
        <strain evidence="2">RG38</strain>
    </source>
</reference>
<accession>A0A940XL09</accession>
<dbReference type="SUPFAM" id="SSF53474">
    <property type="entry name" value="alpha/beta-Hydrolases"/>
    <property type="match status" value="1"/>
</dbReference>
<evidence type="ECO:0000313" key="2">
    <source>
        <dbReference type="EMBL" id="MBQ0826484.1"/>
    </source>
</evidence>